<feature type="domain" description="Acyltransferase 3" evidence="9">
    <location>
        <begin position="9"/>
        <end position="335"/>
    </location>
</feature>
<evidence type="ECO:0000256" key="7">
    <source>
        <dbReference type="ARBA" id="ARBA00023315"/>
    </source>
</evidence>
<dbReference type="Gene3D" id="3.40.50.1110">
    <property type="entry name" value="SGNH hydrolase"/>
    <property type="match status" value="1"/>
</dbReference>
<dbReference type="InterPro" id="IPR050879">
    <property type="entry name" value="Acyltransferase_3"/>
</dbReference>
<feature type="transmembrane region" description="Helical" evidence="8">
    <location>
        <begin position="12"/>
        <end position="29"/>
    </location>
</feature>
<keyword evidence="12" id="KW-1185">Reference proteome</keyword>
<dbReference type="InterPro" id="IPR043968">
    <property type="entry name" value="SGNH"/>
</dbReference>
<keyword evidence="7 11" id="KW-0012">Acyltransferase</keyword>
<proteinExistence type="predicted"/>
<feature type="transmembrane region" description="Helical" evidence="8">
    <location>
        <begin position="354"/>
        <end position="373"/>
    </location>
</feature>
<keyword evidence="4 8" id="KW-0812">Transmembrane</keyword>
<gene>
    <name evidence="11" type="ORF">OJ996_09340</name>
</gene>
<evidence type="ECO:0000256" key="5">
    <source>
        <dbReference type="ARBA" id="ARBA00022989"/>
    </source>
</evidence>
<reference evidence="11" key="1">
    <citation type="submission" date="2022-10" db="EMBL/GenBank/DDBJ databases">
        <title>Luteolibacter sp. GHJ8, whole genome shotgun sequencing project.</title>
        <authorList>
            <person name="Zhao G."/>
            <person name="Shen L."/>
        </authorList>
    </citation>
    <scope>NUCLEOTIDE SEQUENCE</scope>
    <source>
        <strain evidence="11">GHJ8</strain>
    </source>
</reference>
<evidence type="ECO:0000259" key="9">
    <source>
        <dbReference type="Pfam" id="PF01757"/>
    </source>
</evidence>
<dbReference type="SUPFAM" id="SSF52266">
    <property type="entry name" value="SGNH hydrolase"/>
    <property type="match status" value="1"/>
</dbReference>
<dbReference type="Pfam" id="PF01757">
    <property type="entry name" value="Acyl_transf_3"/>
    <property type="match status" value="1"/>
</dbReference>
<evidence type="ECO:0000256" key="4">
    <source>
        <dbReference type="ARBA" id="ARBA00022692"/>
    </source>
</evidence>
<dbReference type="Proteomes" id="UP001165653">
    <property type="component" value="Unassembled WGS sequence"/>
</dbReference>
<feature type="transmembrane region" description="Helical" evidence="8">
    <location>
        <begin position="250"/>
        <end position="268"/>
    </location>
</feature>
<name>A0ABT3G1S4_9BACT</name>
<organism evidence="11 12">
    <name type="scientific">Luteolibacter rhizosphaerae</name>
    <dbReference type="NCBI Taxonomy" id="2989719"/>
    <lineage>
        <taxon>Bacteria</taxon>
        <taxon>Pseudomonadati</taxon>
        <taxon>Verrucomicrobiota</taxon>
        <taxon>Verrucomicrobiia</taxon>
        <taxon>Verrucomicrobiales</taxon>
        <taxon>Verrucomicrobiaceae</taxon>
        <taxon>Luteolibacter</taxon>
    </lineage>
</organism>
<feature type="transmembrane region" description="Helical" evidence="8">
    <location>
        <begin position="35"/>
        <end position="56"/>
    </location>
</feature>
<comment type="subcellular location">
    <subcellularLocation>
        <location evidence="1">Cell membrane</location>
        <topology evidence="1">Multi-pass membrane protein</topology>
    </subcellularLocation>
</comment>
<evidence type="ECO:0000256" key="2">
    <source>
        <dbReference type="ARBA" id="ARBA00022475"/>
    </source>
</evidence>
<evidence type="ECO:0000256" key="3">
    <source>
        <dbReference type="ARBA" id="ARBA00022679"/>
    </source>
</evidence>
<dbReference type="InterPro" id="IPR002656">
    <property type="entry name" value="Acyl_transf_3_dom"/>
</dbReference>
<feature type="transmembrane region" description="Helical" evidence="8">
    <location>
        <begin position="223"/>
        <end position="244"/>
    </location>
</feature>
<keyword evidence="6 8" id="KW-0472">Membrane</keyword>
<dbReference type="PANTHER" id="PTHR23028">
    <property type="entry name" value="ACETYLTRANSFERASE"/>
    <property type="match status" value="1"/>
</dbReference>
<evidence type="ECO:0000256" key="8">
    <source>
        <dbReference type="SAM" id="Phobius"/>
    </source>
</evidence>
<feature type="transmembrane region" description="Helical" evidence="8">
    <location>
        <begin position="280"/>
        <end position="300"/>
    </location>
</feature>
<evidence type="ECO:0000256" key="1">
    <source>
        <dbReference type="ARBA" id="ARBA00004651"/>
    </source>
</evidence>
<evidence type="ECO:0000313" key="11">
    <source>
        <dbReference type="EMBL" id="MCW1913778.1"/>
    </source>
</evidence>
<protein>
    <submittedName>
        <fullName evidence="11">Acyltransferase</fullName>
    </submittedName>
</protein>
<evidence type="ECO:0000313" key="12">
    <source>
        <dbReference type="Proteomes" id="UP001165653"/>
    </source>
</evidence>
<keyword evidence="3" id="KW-0808">Transferase</keyword>
<dbReference type="GO" id="GO:0016746">
    <property type="term" value="F:acyltransferase activity"/>
    <property type="evidence" value="ECO:0007669"/>
    <property type="project" value="UniProtKB-KW"/>
</dbReference>
<dbReference type="RefSeq" id="WP_264513279.1">
    <property type="nucleotide sequence ID" value="NZ_JAPDDR010000004.1"/>
</dbReference>
<feature type="transmembrane region" description="Helical" evidence="8">
    <location>
        <begin position="139"/>
        <end position="158"/>
    </location>
</feature>
<keyword evidence="2" id="KW-1003">Cell membrane</keyword>
<dbReference type="Pfam" id="PF19040">
    <property type="entry name" value="SGNH"/>
    <property type="match status" value="1"/>
</dbReference>
<dbReference type="PANTHER" id="PTHR23028:SF53">
    <property type="entry name" value="ACYL_TRANSF_3 DOMAIN-CONTAINING PROTEIN"/>
    <property type="match status" value="1"/>
</dbReference>
<feature type="domain" description="SGNH" evidence="10">
    <location>
        <begin position="397"/>
        <end position="594"/>
    </location>
</feature>
<dbReference type="InterPro" id="IPR036514">
    <property type="entry name" value="SGNH_hydro_sf"/>
</dbReference>
<feature type="transmembrane region" description="Helical" evidence="8">
    <location>
        <begin position="165"/>
        <end position="185"/>
    </location>
</feature>
<keyword evidence="5 8" id="KW-1133">Transmembrane helix</keyword>
<comment type="caution">
    <text evidence="11">The sequence shown here is derived from an EMBL/GenBank/DDBJ whole genome shotgun (WGS) entry which is preliminary data.</text>
</comment>
<sequence length="601" mass="66064">MANSFPYRPSIDGLRAVAILAVLIFHLHPSWLPGGFVGVDVFFVLSGYLITAVITAEHQHGNFSLGKFYQRRIARLFPAFIVMAAATMAAAALIYSAQDLASTGESLATAAASVINLRLMLQGAYFELSPDAEPFLHCWSLSVEEQFYLFYPILLVLLLRRSRKLLLIGLLGLMLVSLASCLVITPLRSPWAFYLLPTRAWELLAGGFLALRRSHQETGASMMLASKFFPWLGVALLVASFILIREAAGFPGYQALFPVIGTLLVITGTDMPRGGGVQRILAAPLLVSIGKLSYSLYLWHWPVFSFVDYKLLLLEETPRAFLKTAITVPLAIASYRFIECPARAALNRPASRRFALAALVASLAICIPTGLAIRDRNYLNVRDISKGKLTFNRTRSAGSVVLLGDSHGSMYGQMAKQLADELGYRLTVMSASSGDPLPLASADTPEGESLWSQSLAAVRQDSPDFVIIACQWSGKLDHDGIRLKRALDELRPLTRRIILLTQPPRLPPEATRDAIRKGARPPFHEEGVQKSRRMVVNADLLARASDRVLVIDLESLFHDSSGAIPFWDSEGHLLFHDRGHLSSHGAQRVRSLLAEALKKSP</sequence>
<dbReference type="EMBL" id="JAPDDR010000004">
    <property type="protein sequence ID" value="MCW1913778.1"/>
    <property type="molecule type" value="Genomic_DNA"/>
</dbReference>
<accession>A0ABT3G1S4</accession>
<feature type="transmembrane region" description="Helical" evidence="8">
    <location>
        <begin position="76"/>
        <end position="97"/>
    </location>
</feature>
<evidence type="ECO:0000259" key="10">
    <source>
        <dbReference type="Pfam" id="PF19040"/>
    </source>
</evidence>
<evidence type="ECO:0000256" key="6">
    <source>
        <dbReference type="ARBA" id="ARBA00023136"/>
    </source>
</evidence>